<accession>A0A542E3C7</accession>
<evidence type="ECO:0000256" key="1">
    <source>
        <dbReference type="ARBA" id="ARBA00004496"/>
    </source>
</evidence>
<dbReference type="Gene3D" id="1.10.150.130">
    <property type="match status" value="1"/>
</dbReference>
<dbReference type="NCBIfam" id="NF001399">
    <property type="entry name" value="PRK00283.1"/>
    <property type="match status" value="1"/>
</dbReference>
<dbReference type="InterPro" id="IPR050090">
    <property type="entry name" value="Tyrosine_recombinase_XerCD"/>
</dbReference>
<keyword evidence="5 9" id="KW-0229">DNA integration</keyword>
<evidence type="ECO:0000256" key="3">
    <source>
        <dbReference type="ARBA" id="ARBA00022618"/>
    </source>
</evidence>
<comment type="subunit">
    <text evidence="9">Forms a cyclic heterotetrameric complex composed of two molecules of XerC and two molecules of XerD.</text>
</comment>
<dbReference type="InterPro" id="IPR044068">
    <property type="entry name" value="CB"/>
</dbReference>
<dbReference type="PANTHER" id="PTHR30349:SF77">
    <property type="entry name" value="TYROSINE RECOMBINASE XERC"/>
    <property type="match status" value="1"/>
</dbReference>
<dbReference type="SUPFAM" id="SSF56349">
    <property type="entry name" value="DNA breaking-rejoining enzymes"/>
    <property type="match status" value="1"/>
</dbReference>
<comment type="function">
    <text evidence="9">Site-specific tyrosine recombinase, which acts by catalyzing the cutting and rejoining of the recombining DNA molecules. The XerC-XerD complex is essential to convert dimers of the bacterial chromosome into monomers to permit their segregation at cell division. It also contributes to the segregational stability of plasmids.</text>
</comment>
<dbReference type="PROSITE" id="PS51900">
    <property type="entry name" value="CB"/>
    <property type="match status" value="1"/>
</dbReference>
<evidence type="ECO:0000313" key="13">
    <source>
        <dbReference type="EMBL" id="TQJ09843.1"/>
    </source>
</evidence>
<gene>
    <name evidence="9" type="primary">xerC</name>
    <name evidence="13" type="ORF">FB458_2959</name>
</gene>
<feature type="domain" description="Core-binding (CB)" evidence="12">
    <location>
        <begin position="27"/>
        <end position="114"/>
    </location>
</feature>
<evidence type="ECO:0000256" key="10">
    <source>
        <dbReference type="SAM" id="MobiDB-lite"/>
    </source>
</evidence>
<sequence>MCHRDEVSHPERAPEPAPEPAPDASVLPDEAVVRDFERHLRSERGRSEHTTRAYLGDVRHLLAWAQESAGVQRVGELSLADLRAWLADLSRAGAARTTVARRAAAARTFLRWATRTGRIPTDPSLRLTAPRRHRTLPGVLRAQEAAELLDVASVAADDDDPLHVRNRAVLELLYASGIRVGELVSLDVDDVDLREGLVRVLGKGAKERTVPFGVPAREALQAWLGRRSELVREGSGPALFLGRRGRRVDARQVRELVHVLLRHVPDAPDLGPHGLRHSAATHLLEGGADLRMVQELLGHASLATTQIYTHVSVDRLRRSYEQAHPRA</sequence>
<keyword evidence="14" id="KW-1185">Reference proteome</keyword>
<dbReference type="InterPro" id="IPR002104">
    <property type="entry name" value="Integrase_catalytic"/>
</dbReference>
<dbReference type="InterPro" id="IPR004107">
    <property type="entry name" value="Integrase_SAM-like_N"/>
</dbReference>
<organism evidence="13 14">
    <name type="scientific">Lapillicoccus jejuensis</name>
    <dbReference type="NCBI Taxonomy" id="402171"/>
    <lineage>
        <taxon>Bacteria</taxon>
        <taxon>Bacillati</taxon>
        <taxon>Actinomycetota</taxon>
        <taxon>Actinomycetes</taxon>
        <taxon>Micrococcales</taxon>
        <taxon>Intrasporangiaceae</taxon>
        <taxon>Lapillicoccus</taxon>
    </lineage>
</organism>
<dbReference type="GO" id="GO:0007059">
    <property type="term" value="P:chromosome segregation"/>
    <property type="evidence" value="ECO:0007669"/>
    <property type="project" value="UniProtKB-UniRule"/>
</dbReference>
<dbReference type="OrthoDB" id="9801717at2"/>
<feature type="active site" evidence="9">
    <location>
        <position position="273"/>
    </location>
</feature>
<dbReference type="InterPro" id="IPR011010">
    <property type="entry name" value="DNA_brk_join_enz"/>
</dbReference>
<keyword evidence="2 9" id="KW-0963">Cytoplasm</keyword>
<evidence type="ECO:0000256" key="2">
    <source>
        <dbReference type="ARBA" id="ARBA00022490"/>
    </source>
</evidence>
<dbReference type="GO" id="GO:0009037">
    <property type="term" value="F:tyrosine-based site-specific recombinase activity"/>
    <property type="evidence" value="ECO:0007669"/>
    <property type="project" value="UniProtKB-UniRule"/>
</dbReference>
<feature type="compositionally biased region" description="Basic and acidic residues" evidence="10">
    <location>
        <begin position="1"/>
        <end position="14"/>
    </location>
</feature>
<dbReference type="InterPro" id="IPR023009">
    <property type="entry name" value="Tyrosine_recombinase_XerC/XerD"/>
</dbReference>
<evidence type="ECO:0000313" key="14">
    <source>
        <dbReference type="Proteomes" id="UP000317893"/>
    </source>
</evidence>
<feature type="region of interest" description="Disordered" evidence="10">
    <location>
        <begin position="1"/>
        <end position="28"/>
    </location>
</feature>
<evidence type="ECO:0000256" key="8">
    <source>
        <dbReference type="ARBA" id="ARBA00023306"/>
    </source>
</evidence>
<dbReference type="CDD" id="cd00798">
    <property type="entry name" value="INT_XerDC_C"/>
    <property type="match status" value="1"/>
</dbReference>
<dbReference type="PANTHER" id="PTHR30349">
    <property type="entry name" value="PHAGE INTEGRASE-RELATED"/>
    <property type="match status" value="1"/>
</dbReference>
<comment type="caution">
    <text evidence="13">The sequence shown here is derived from an EMBL/GenBank/DDBJ whole genome shotgun (WGS) entry which is preliminary data.</text>
</comment>
<dbReference type="AlphaFoldDB" id="A0A542E3C7"/>
<feature type="active site" description="O-(3'-phospho-DNA)-tyrosine intermediate" evidence="9">
    <location>
        <position position="308"/>
    </location>
</feature>
<dbReference type="InterPro" id="IPR013762">
    <property type="entry name" value="Integrase-like_cat_sf"/>
</dbReference>
<dbReference type="HAMAP" id="MF_01808">
    <property type="entry name" value="Recomb_XerC_XerD"/>
    <property type="match status" value="1"/>
</dbReference>
<feature type="active site" evidence="9">
    <location>
        <position position="179"/>
    </location>
</feature>
<protein>
    <recommendedName>
        <fullName evidence="9">Tyrosine recombinase XerC</fullName>
    </recommendedName>
</protein>
<evidence type="ECO:0000259" key="12">
    <source>
        <dbReference type="PROSITE" id="PS51900"/>
    </source>
</evidence>
<feature type="domain" description="Tyr recombinase" evidence="11">
    <location>
        <begin position="135"/>
        <end position="321"/>
    </location>
</feature>
<dbReference type="GO" id="GO:0003677">
    <property type="term" value="F:DNA binding"/>
    <property type="evidence" value="ECO:0007669"/>
    <property type="project" value="UniProtKB-UniRule"/>
</dbReference>
<evidence type="ECO:0000256" key="4">
    <source>
        <dbReference type="ARBA" id="ARBA00022829"/>
    </source>
</evidence>
<dbReference type="Pfam" id="PF00589">
    <property type="entry name" value="Phage_integrase"/>
    <property type="match status" value="1"/>
</dbReference>
<dbReference type="GO" id="GO:0051301">
    <property type="term" value="P:cell division"/>
    <property type="evidence" value="ECO:0007669"/>
    <property type="project" value="UniProtKB-KW"/>
</dbReference>
<keyword evidence="4 9" id="KW-0159">Chromosome partition</keyword>
<evidence type="ECO:0000259" key="11">
    <source>
        <dbReference type="PROSITE" id="PS51898"/>
    </source>
</evidence>
<evidence type="ECO:0000256" key="5">
    <source>
        <dbReference type="ARBA" id="ARBA00022908"/>
    </source>
</evidence>
<comment type="subcellular location">
    <subcellularLocation>
        <location evidence="1 9">Cytoplasm</location>
    </subcellularLocation>
</comment>
<dbReference type="EMBL" id="VFMN01000001">
    <property type="protein sequence ID" value="TQJ09843.1"/>
    <property type="molecule type" value="Genomic_DNA"/>
</dbReference>
<keyword evidence="8 9" id="KW-0131">Cell cycle</keyword>
<evidence type="ECO:0000256" key="6">
    <source>
        <dbReference type="ARBA" id="ARBA00023125"/>
    </source>
</evidence>
<comment type="similarity">
    <text evidence="9">Belongs to the 'phage' integrase family. XerC subfamily.</text>
</comment>
<feature type="active site" evidence="9">
    <location>
        <position position="203"/>
    </location>
</feature>
<proteinExistence type="inferred from homology"/>
<name>A0A542E3C7_9MICO</name>
<dbReference type="GO" id="GO:0006313">
    <property type="term" value="P:DNA transposition"/>
    <property type="evidence" value="ECO:0007669"/>
    <property type="project" value="UniProtKB-UniRule"/>
</dbReference>
<keyword evidence="7 9" id="KW-0233">DNA recombination</keyword>
<dbReference type="Pfam" id="PF02899">
    <property type="entry name" value="Phage_int_SAM_1"/>
    <property type="match status" value="1"/>
</dbReference>
<dbReference type="GO" id="GO:0005737">
    <property type="term" value="C:cytoplasm"/>
    <property type="evidence" value="ECO:0007669"/>
    <property type="project" value="UniProtKB-SubCell"/>
</dbReference>
<dbReference type="PROSITE" id="PS51898">
    <property type="entry name" value="TYR_RECOMBINASE"/>
    <property type="match status" value="1"/>
</dbReference>
<feature type="active site" evidence="9">
    <location>
        <position position="299"/>
    </location>
</feature>
<keyword evidence="3 9" id="KW-0132">Cell division</keyword>
<dbReference type="InterPro" id="IPR010998">
    <property type="entry name" value="Integrase_recombinase_N"/>
</dbReference>
<dbReference type="Proteomes" id="UP000317893">
    <property type="component" value="Unassembled WGS sequence"/>
</dbReference>
<reference evidence="13 14" key="1">
    <citation type="submission" date="2019-06" db="EMBL/GenBank/DDBJ databases">
        <title>Sequencing the genomes of 1000 actinobacteria strains.</title>
        <authorList>
            <person name="Klenk H.-P."/>
        </authorList>
    </citation>
    <scope>NUCLEOTIDE SEQUENCE [LARGE SCALE GENOMIC DNA]</scope>
    <source>
        <strain evidence="13 14">DSM 18607</strain>
    </source>
</reference>
<evidence type="ECO:0000256" key="9">
    <source>
        <dbReference type="HAMAP-Rule" id="MF_01808"/>
    </source>
</evidence>
<keyword evidence="6 9" id="KW-0238">DNA-binding</keyword>
<feature type="active site" evidence="9">
    <location>
        <position position="276"/>
    </location>
</feature>
<evidence type="ECO:0000256" key="7">
    <source>
        <dbReference type="ARBA" id="ARBA00023172"/>
    </source>
</evidence>
<dbReference type="Gene3D" id="1.10.443.10">
    <property type="entry name" value="Intergrase catalytic core"/>
    <property type="match status" value="1"/>
</dbReference>